<dbReference type="GeneID" id="25561275"/>
<proteinExistence type="inferred from homology"/>
<dbReference type="PANTHER" id="PTHR28573">
    <property type="entry name" value="SPINDLE AND KINETOCHORE-ASSOCIATED PROTEIN 1"/>
    <property type="match status" value="1"/>
</dbReference>
<dbReference type="Gene3D" id="1.10.10.1890">
    <property type="entry name" value="Ska1 microtubule binding domain-like"/>
    <property type="match status" value="1"/>
</dbReference>
<gene>
    <name evidence="4" type="ORF">AMSG_01528</name>
</gene>
<protein>
    <recommendedName>
        <fullName evidence="6">Spindle and kinetochore-associated protein 1</fullName>
    </recommendedName>
</protein>
<dbReference type="FunFam" id="1.10.10.1890:FF:000002">
    <property type="entry name" value="Spindle and kinetochore-associated protein 1"/>
    <property type="match status" value="1"/>
</dbReference>
<dbReference type="PANTHER" id="PTHR28573:SF1">
    <property type="entry name" value="SPINDLE AND KINETOCHORE-ASSOCIATED PROTEIN 1"/>
    <property type="match status" value="1"/>
</dbReference>
<comment type="similarity">
    <text evidence="1">Belongs to the SKA1 family.</text>
</comment>
<dbReference type="Pfam" id="PF07160">
    <property type="entry name" value="SKA1"/>
    <property type="match status" value="1"/>
</dbReference>
<dbReference type="OrthoDB" id="5962at2759"/>
<evidence type="ECO:0000256" key="1">
    <source>
        <dbReference type="ARBA" id="ARBA00006836"/>
    </source>
</evidence>
<keyword evidence="5" id="KW-1185">Reference proteome</keyword>
<dbReference type="Proteomes" id="UP000054408">
    <property type="component" value="Unassembled WGS sequence"/>
</dbReference>
<dbReference type="GO" id="GO:0005876">
    <property type="term" value="C:spindle microtubule"/>
    <property type="evidence" value="ECO:0007669"/>
    <property type="project" value="TreeGrafter"/>
</dbReference>
<dbReference type="EMBL" id="GL349438">
    <property type="protein sequence ID" value="KNC54677.1"/>
    <property type="molecule type" value="Genomic_DNA"/>
</dbReference>
<dbReference type="GO" id="GO:0000278">
    <property type="term" value="P:mitotic cell cycle"/>
    <property type="evidence" value="ECO:0007669"/>
    <property type="project" value="TreeGrafter"/>
</dbReference>
<evidence type="ECO:0000256" key="2">
    <source>
        <dbReference type="ARBA" id="ARBA00023054"/>
    </source>
</evidence>
<dbReference type="eggNOG" id="KOG4832">
    <property type="taxonomic scope" value="Eukaryota"/>
</dbReference>
<evidence type="ECO:0008006" key="6">
    <source>
        <dbReference type="Google" id="ProtNLM"/>
    </source>
</evidence>
<keyword evidence="2" id="KW-0175">Coiled coil</keyword>
<sequence>MDSVDAFAAVMEALSERIRALKGLMMFRTSETSDAGAFLSKLDGAVGEMEGQIQDLEAYIAGEEAALSELDQVRAEMRAQAASVDVAVAAARPTRPLRATRPKPAQAPARHIEKVYVDPQLAEIDDGAQAERYASNSNARESRALRSSLRSSMGGNRPAAGKTPRTARRKSSMGGSRRRSSAAGPGSLRSSLRSSMGSSVRPSSIFDTADATGTDQVWIEPLEDEEIDAIPHYLRGRLTKEKINAAAAELSAFIQSKYELMATSTRAMSNAQLHQYKAYRSYEIHGKTEGEKFFVEADIRNFSHIKVDRTGRSILHILRTTGRLREIRDTNCVRYAVTIY</sequence>
<dbReference type="InterPro" id="IPR042031">
    <property type="entry name" value="SKA1_MBD_sf"/>
</dbReference>
<dbReference type="GO" id="GO:0072686">
    <property type="term" value="C:mitotic spindle"/>
    <property type="evidence" value="ECO:0007669"/>
    <property type="project" value="TreeGrafter"/>
</dbReference>
<reference evidence="4 5" key="1">
    <citation type="submission" date="2010-05" db="EMBL/GenBank/DDBJ databases">
        <title>The Genome Sequence of Thecamonas trahens ATCC 50062.</title>
        <authorList>
            <consortium name="The Broad Institute Genome Sequencing Platform"/>
            <person name="Russ C."/>
            <person name="Cuomo C."/>
            <person name="Shea T."/>
            <person name="Young S.K."/>
            <person name="Zeng Q."/>
            <person name="Koehrsen M."/>
            <person name="Haas B."/>
            <person name="Borodovsky M."/>
            <person name="Guigo R."/>
            <person name="Alvarado L."/>
            <person name="Berlin A."/>
            <person name="Bochicchio J."/>
            <person name="Borenstein D."/>
            <person name="Chapman S."/>
            <person name="Chen Z."/>
            <person name="Freedman E."/>
            <person name="Gellesch M."/>
            <person name="Goldberg J."/>
            <person name="Griggs A."/>
            <person name="Gujja S."/>
            <person name="Heilman E."/>
            <person name="Heiman D."/>
            <person name="Hepburn T."/>
            <person name="Howarth C."/>
            <person name="Jen D."/>
            <person name="Larson L."/>
            <person name="Mehta T."/>
            <person name="Park D."/>
            <person name="Pearson M."/>
            <person name="Roberts A."/>
            <person name="Saif S."/>
            <person name="Shenoy N."/>
            <person name="Sisk P."/>
            <person name="Stolte C."/>
            <person name="Sykes S."/>
            <person name="Thomson T."/>
            <person name="Walk T."/>
            <person name="White J."/>
            <person name="Yandava C."/>
            <person name="Burger G."/>
            <person name="Gray M.W."/>
            <person name="Holland P.W.H."/>
            <person name="King N."/>
            <person name="Lang F.B.F."/>
            <person name="Roger A.J."/>
            <person name="Ruiz-Trillo I."/>
            <person name="Lander E."/>
            <person name="Nusbaum C."/>
        </authorList>
    </citation>
    <scope>NUCLEOTIDE SEQUENCE [LARGE SCALE GENOMIC DNA]</scope>
    <source>
        <strain evidence="4 5">ATCC 50062</strain>
    </source>
</reference>
<dbReference type="InterPro" id="IPR009829">
    <property type="entry name" value="SKA1"/>
</dbReference>
<evidence type="ECO:0000313" key="4">
    <source>
        <dbReference type="EMBL" id="KNC54677.1"/>
    </source>
</evidence>
<organism evidence="4 5">
    <name type="scientific">Thecamonas trahens ATCC 50062</name>
    <dbReference type="NCBI Taxonomy" id="461836"/>
    <lineage>
        <taxon>Eukaryota</taxon>
        <taxon>Apusozoa</taxon>
        <taxon>Apusomonadida</taxon>
        <taxon>Apusomonadidae</taxon>
        <taxon>Thecamonas</taxon>
    </lineage>
</organism>
<name>A0A0L0DQW6_THETB</name>
<dbReference type="AlphaFoldDB" id="A0A0L0DQW6"/>
<feature type="compositionally biased region" description="Low complexity" evidence="3">
    <location>
        <begin position="181"/>
        <end position="204"/>
    </location>
</feature>
<dbReference type="RefSeq" id="XP_013761579.1">
    <property type="nucleotide sequence ID" value="XM_013906125.1"/>
</dbReference>
<dbReference type="STRING" id="461836.A0A0L0DQW6"/>
<dbReference type="OMA" id="PARHIEK"/>
<dbReference type="GO" id="GO:0031110">
    <property type="term" value="P:regulation of microtubule polymerization or depolymerization"/>
    <property type="evidence" value="ECO:0007669"/>
    <property type="project" value="TreeGrafter"/>
</dbReference>
<feature type="compositionally biased region" description="Low complexity" evidence="3">
    <location>
        <begin position="134"/>
        <end position="152"/>
    </location>
</feature>
<dbReference type="GO" id="GO:0051301">
    <property type="term" value="P:cell division"/>
    <property type="evidence" value="ECO:0007669"/>
    <property type="project" value="InterPro"/>
</dbReference>
<dbReference type="GO" id="GO:0007059">
    <property type="term" value="P:chromosome segregation"/>
    <property type="evidence" value="ECO:0007669"/>
    <property type="project" value="InterPro"/>
</dbReference>
<evidence type="ECO:0000313" key="5">
    <source>
        <dbReference type="Proteomes" id="UP000054408"/>
    </source>
</evidence>
<feature type="compositionally biased region" description="Basic residues" evidence="3">
    <location>
        <begin position="165"/>
        <end position="180"/>
    </location>
</feature>
<evidence type="ECO:0000256" key="3">
    <source>
        <dbReference type="SAM" id="MobiDB-lite"/>
    </source>
</evidence>
<dbReference type="GO" id="GO:0000940">
    <property type="term" value="C:outer kinetochore"/>
    <property type="evidence" value="ECO:0007669"/>
    <property type="project" value="TreeGrafter"/>
</dbReference>
<accession>A0A0L0DQW6</accession>
<dbReference type="GO" id="GO:0008017">
    <property type="term" value="F:microtubule binding"/>
    <property type="evidence" value="ECO:0007669"/>
    <property type="project" value="InterPro"/>
</dbReference>
<feature type="region of interest" description="Disordered" evidence="3">
    <location>
        <begin position="131"/>
        <end position="207"/>
    </location>
</feature>